<organism evidence="2 3">
    <name type="scientific">Leptospira ryugenii</name>
    <dbReference type="NCBI Taxonomy" id="1917863"/>
    <lineage>
        <taxon>Bacteria</taxon>
        <taxon>Pseudomonadati</taxon>
        <taxon>Spirochaetota</taxon>
        <taxon>Spirochaetia</taxon>
        <taxon>Leptospirales</taxon>
        <taxon>Leptospiraceae</taxon>
        <taxon>Leptospira</taxon>
    </lineage>
</organism>
<sequence length="141" mass="16091">MKTFLLNLLILFLSVHLFADPVKKSDELCSCLKDAKESKNEKSKKKCLQLREKHVKALKKNSPEYNEYIERLNVCERQLMGAGDIDANLSTEKKIEAVCNCFQNKAQQKMMCFKLQSDYAKTIANDEERASFNVASGSCDK</sequence>
<dbReference type="Proteomes" id="UP000245133">
    <property type="component" value="Unassembled WGS sequence"/>
</dbReference>
<name>A0A2P2E4A7_9LEPT</name>
<feature type="chain" id="PRO_5015128483" description="Lipoprotein" evidence="1">
    <location>
        <begin position="20"/>
        <end position="141"/>
    </location>
</feature>
<proteinExistence type="predicted"/>
<gene>
    <name evidence="2" type="ORF">LPTSP4_32490</name>
</gene>
<accession>A0A2P2E4A7</accession>
<dbReference type="OrthoDB" id="330649at2"/>
<dbReference type="EMBL" id="BFBB01000008">
    <property type="protein sequence ID" value="GBF51711.1"/>
    <property type="molecule type" value="Genomic_DNA"/>
</dbReference>
<keyword evidence="1" id="KW-0732">Signal</keyword>
<evidence type="ECO:0008006" key="4">
    <source>
        <dbReference type="Google" id="ProtNLM"/>
    </source>
</evidence>
<evidence type="ECO:0000313" key="2">
    <source>
        <dbReference type="EMBL" id="GBF51711.1"/>
    </source>
</evidence>
<comment type="caution">
    <text evidence="2">The sequence shown here is derived from an EMBL/GenBank/DDBJ whole genome shotgun (WGS) entry which is preliminary data.</text>
</comment>
<keyword evidence="3" id="KW-1185">Reference proteome</keyword>
<dbReference type="AlphaFoldDB" id="A0A2P2E4A7"/>
<reference evidence="2 3" key="1">
    <citation type="submission" date="2018-02" db="EMBL/GenBank/DDBJ databases">
        <title>Novel Leptospira species isolated from soil and water in Japan.</title>
        <authorList>
            <person name="Nakao R."/>
            <person name="Masuzawa T."/>
        </authorList>
    </citation>
    <scope>NUCLEOTIDE SEQUENCE [LARGE SCALE GENOMIC DNA]</scope>
    <source>
        <strain evidence="2 3">YH101</strain>
    </source>
</reference>
<evidence type="ECO:0000256" key="1">
    <source>
        <dbReference type="SAM" id="SignalP"/>
    </source>
</evidence>
<protein>
    <recommendedName>
        <fullName evidence="4">Lipoprotein</fullName>
    </recommendedName>
</protein>
<feature type="signal peptide" evidence="1">
    <location>
        <begin position="1"/>
        <end position="19"/>
    </location>
</feature>
<evidence type="ECO:0000313" key="3">
    <source>
        <dbReference type="Proteomes" id="UP000245133"/>
    </source>
</evidence>